<proteinExistence type="predicted"/>
<gene>
    <name evidence="1" type="ORF">PanWU01x14_112830</name>
</gene>
<dbReference type="AlphaFoldDB" id="A0A2P5CYE8"/>
<comment type="caution">
    <text evidence="1">The sequence shown here is derived from an EMBL/GenBank/DDBJ whole genome shotgun (WGS) entry which is preliminary data.</text>
</comment>
<organism evidence="1 2">
    <name type="scientific">Parasponia andersonii</name>
    <name type="common">Sponia andersonii</name>
    <dbReference type="NCBI Taxonomy" id="3476"/>
    <lineage>
        <taxon>Eukaryota</taxon>
        <taxon>Viridiplantae</taxon>
        <taxon>Streptophyta</taxon>
        <taxon>Embryophyta</taxon>
        <taxon>Tracheophyta</taxon>
        <taxon>Spermatophyta</taxon>
        <taxon>Magnoliopsida</taxon>
        <taxon>eudicotyledons</taxon>
        <taxon>Gunneridae</taxon>
        <taxon>Pentapetalae</taxon>
        <taxon>rosids</taxon>
        <taxon>fabids</taxon>
        <taxon>Rosales</taxon>
        <taxon>Cannabaceae</taxon>
        <taxon>Parasponia</taxon>
    </lineage>
</organism>
<reference evidence="2" key="1">
    <citation type="submission" date="2016-06" db="EMBL/GenBank/DDBJ databases">
        <title>Parallel loss of symbiosis genes in relatives of nitrogen-fixing non-legume Parasponia.</title>
        <authorList>
            <person name="Van Velzen R."/>
            <person name="Holmer R."/>
            <person name="Bu F."/>
            <person name="Rutten L."/>
            <person name="Van Zeijl A."/>
            <person name="Liu W."/>
            <person name="Santuari L."/>
            <person name="Cao Q."/>
            <person name="Sharma T."/>
            <person name="Shen D."/>
            <person name="Roswanjaya Y."/>
            <person name="Wardhani T."/>
            <person name="Kalhor M.S."/>
            <person name="Jansen J."/>
            <person name="Van den Hoogen J."/>
            <person name="Gungor B."/>
            <person name="Hartog M."/>
            <person name="Hontelez J."/>
            <person name="Verver J."/>
            <person name="Yang W.-C."/>
            <person name="Schijlen E."/>
            <person name="Repin R."/>
            <person name="Schilthuizen M."/>
            <person name="Schranz E."/>
            <person name="Heidstra R."/>
            <person name="Miyata K."/>
            <person name="Fedorova E."/>
            <person name="Kohlen W."/>
            <person name="Bisseling T."/>
            <person name="Smit S."/>
            <person name="Geurts R."/>
        </authorList>
    </citation>
    <scope>NUCLEOTIDE SEQUENCE [LARGE SCALE GENOMIC DNA]</scope>
    <source>
        <strain evidence="2">cv. WU1-14</strain>
    </source>
</reference>
<evidence type="ECO:0008006" key="3">
    <source>
        <dbReference type="Google" id="ProtNLM"/>
    </source>
</evidence>
<evidence type="ECO:0000313" key="1">
    <source>
        <dbReference type="EMBL" id="PON66056.1"/>
    </source>
</evidence>
<dbReference type="EMBL" id="JXTB01000083">
    <property type="protein sequence ID" value="PON66056.1"/>
    <property type="molecule type" value="Genomic_DNA"/>
</dbReference>
<evidence type="ECO:0000313" key="2">
    <source>
        <dbReference type="Proteomes" id="UP000237105"/>
    </source>
</evidence>
<protein>
    <recommendedName>
        <fullName evidence="3">Transposase, Ptta/En/Spm, plant</fullName>
    </recommendedName>
</protein>
<keyword evidence="2" id="KW-1185">Reference proteome</keyword>
<accession>A0A2P5CYE8</accession>
<name>A0A2P5CYE8_PARAD</name>
<sequence length="237" mass="26444">MHFIIVGGKEALAAAKAKSYKNIPEDHWEILSDHFASKDVEKDFSQNSEKRSKQLYAPGPGSLSIIGHIHKEGNPETVELMSPIDCFEEKHFKNNSWRNENTQQKHAKMVASREEALTQAQAQAHKIADPVDLALSAESIVGSLPRLKSVGVLRAASISNVAAVQREHAETITSMKQQLAEKDAEYQHKLEEHQAKTQRRLDDQQWLLQSLIAQLDNNGLNIQLLPLTQPPPPPSSQ</sequence>
<dbReference type="Proteomes" id="UP000237105">
    <property type="component" value="Unassembled WGS sequence"/>
</dbReference>